<evidence type="ECO:0000256" key="7">
    <source>
        <dbReference type="HAMAP-Rule" id="MF_01325"/>
    </source>
</evidence>
<dbReference type="InterPro" id="IPR000597">
    <property type="entry name" value="Ribosomal_uL3"/>
</dbReference>
<dbReference type="InterPro" id="IPR019926">
    <property type="entry name" value="Ribosomal_uL3_CS"/>
</dbReference>
<keyword evidence="2 7" id="KW-0699">rRNA-binding</keyword>
<evidence type="ECO:0000313" key="11">
    <source>
        <dbReference type="EMBL" id="AKQ01939.1"/>
    </source>
</evidence>
<dbReference type="InterPro" id="IPR009000">
    <property type="entry name" value="Transl_B-barrel_sf"/>
</dbReference>
<dbReference type="SUPFAM" id="SSF50447">
    <property type="entry name" value="Translation proteins"/>
    <property type="match status" value="1"/>
</dbReference>
<dbReference type="InterPro" id="IPR019927">
    <property type="entry name" value="Ribosomal_uL3_bac/org-type"/>
</dbReference>
<dbReference type="EMBL" id="KT006985">
    <property type="protein sequence ID" value="AKQ01939.1"/>
    <property type="molecule type" value="Genomic_DNA"/>
</dbReference>
<dbReference type="AlphaFoldDB" id="A0A0H4TMX0"/>
<accession>A0A0H4TMX0</accession>
<dbReference type="FunFam" id="3.30.160.810:FF:000001">
    <property type="entry name" value="50S ribosomal protein L3"/>
    <property type="match status" value="1"/>
</dbReference>
<organism evidence="11">
    <name type="scientific">uncultured Chloroflexi bacterium Rifle_16ft_4_minimus_30550</name>
    <dbReference type="NCBI Taxonomy" id="1665067"/>
    <lineage>
        <taxon>Bacteria</taxon>
        <taxon>Bacillati</taxon>
        <taxon>Chloroflexota</taxon>
        <taxon>environmental samples</taxon>
    </lineage>
</organism>
<keyword evidence="5 7" id="KW-0687">Ribonucleoprotein</keyword>
<dbReference type="NCBIfam" id="TIGR03625">
    <property type="entry name" value="L3_bact"/>
    <property type="match status" value="1"/>
</dbReference>
<dbReference type="HAMAP" id="MF_01325_B">
    <property type="entry name" value="Ribosomal_uL3_B"/>
    <property type="match status" value="1"/>
</dbReference>
<dbReference type="Gene3D" id="2.40.30.10">
    <property type="entry name" value="Translation factors"/>
    <property type="match status" value="1"/>
</dbReference>
<dbReference type="GO" id="GO:0019843">
    <property type="term" value="F:rRNA binding"/>
    <property type="evidence" value="ECO:0007669"/>
    <property type="project" value="UniProtKB-UniRule"/>
</dbReference>
<evidence type="ECO:0000256" key="9">
    <source>
        <dbReference type="RuleBase" id="RU003906"/>
    </source>
</evidence>
<dbReference type="GO" id="GO:0022625">
    <property type="term" value="C:cytosolic large ribosomal subunit"/>
    <property type="evidence" value="ECO:0007669"/>
    <property type="project" value="TreeGrafter"/>
</dbReference>
<evidence type="ECO:0000256" key="4">
    <source>
        <dbReference type="ARBA" id="ARBA00022980"/>
    </source>
</evidence>
<keyword evidence="3 7" id="KW-0694">RNA-binding</keyword>
<dbReference type="GO" id="GO:0003735">
    <property type="term" value="F:structural constituent of ribosome"/>
    <property type="evidence" value="ECO:0007669"/>
    <property type="project" value="UniProtKB-UniRule"/>
</dbReference>
<dbReference type="Gene3D" id="3.30.160.810">
    <property type="match status" value="1"/>
</dbReference>
<evidence type="ECO:0000256" key="8">
    <source>
        <dbReference type="RuleBase" id="RU003905"/>
    </source>
</evidence>
<evidence type="ECO:0000256" key="2">
    <source>
        <dbReference type="ARBA" id="ARBA00022730"/>
    </source>
</evidence>
<dbReference type="GO" id="GO:0006412">
    <property type="term" value="P:translation"/>
    <property type="evidence" value="ECO:0007669"/>
    <property type="project" value="UniProtKB-UniRule"/>
</dbReference>
<reference evidence="11" key="1">
    <citation type="journal article" date="2015" name="ISME J.">
        <title>Aquifer environment selects for microbial species cohorts in sediment and groundwater.</title>
        <authorList>
            <person name="Hug L.A."/>
            <person name="Thomas B.C."/>
            <person name="Brown C.T."/>
            <person name="Frischkorn K.R."/>
            <person name="Williams K.H."/>
            <person name="Tringe S.G."/>
            <person name="Banfield J.F."/>
        </authorList>
    </citation>
    <scope>NUCLEOTIDE SEQUENCE</scope>
</reference>
<name>A0A0H4TMX0_9CHLR</name>
<protein>
    <recommendedName>
        <fullName evidence="6 7">Large ribosomal subunit protein uL3</fullName>
    </recommendedName>
</protein>
<sequence length="209" mass="22463">MKGLIGKKLGMTQVFDEGGAAHPVTLIEAGPCFVTQIRRADRDGYQAVQLGFGEGRAKQLTGGQLGHLKRNDLPVLRFLREFRVKGGSEVKEGDRVTVEVFSAGDRVDIVSISKGRGFQGGMRRHGFHGGPKTHGQSDRQRAPGSRSSTTTPGRVYKGSRGPGHMGDARVTSQNLRVQLIDAERNLIGVVGSVPGPRGAVVVLKESRKQ</sequence>
<evidence type="ECO:0000256" key="6">
    <source>
        <dbReference type="ARBA" id="ARBA00035243"/>
    </source>
</evidence>
<dbReference type="PANTHER" id="PTHR11229">
    <property type="entry name" value="50S RIBOSOMAL PROTEIN L3"/>
    <property type="match status" value="1"/>
</dbReference>
<evidence type="ECO:0000256" key="1">
    <source>
        <dbReference type="ARBA" id="ARBA00006540"/>
    </source>
</evidence>
<comment type="function">
    <text evidence="7 9">One of the primary rRNA binding proteins, it binds directly near the 3'-end of the 23S rRNA, where it nucleates assembly of the 50S subunit.</text>
</comment>
<comment type="subunit">
    <text evidence="7 9">Part of the 50S ribosomal subunit. Forms a cluster with proteins L14 and L19.</text>
</comment>
<dbReference type="PROSITE" id="PS00474">
    <property type="entry name" value="RIBOSOMAL_L3"/>
    <property type="match status" value="1"/>
</dbReference>
<keyword evidence="4 7" id="KW-0689">Ribosomal protein</keyword>
<comment type="similarity">
    <text evidence="1 7 8">Belongs to the universal ribosomal protein uL3 family.</text>
</comment>
<evidence type="ECO:0000256" key="3">
    <source>
        <dbReference type="ARBA" id="ARBA00022884"/>
    </source>
</evidence>
<dbReference type="FunFam" id="2.40.30.10:FF:000004">
    <property type="entry name" value="50S ribosomal protein L3"/>
    <property type="match status" value="1"/>
</dbReference>
<gene>
    <name evidence="7 11" type="primary">rplC</name>
</gene>
<dbReference type="PANTHER" id="PTHR11229:SF16">
    <property type="entry name" value="LARGE RIBOSOMAL SUBUNIT PROTEIN UL3C"/>
    <property type="match status" value="1"/>
</dbReference>
<evidence type="ECO:0000256" key="10">
    <source>
        <dbReference type="SAM" id="MobiDB-lite"/>
    </source>
</evidence>
<dbReference type="Pfam" id="PF00297">
    <property type="entry name" value="Ribosomal_L3"/>
    <property type="match status" value="1"/>
</dbReference>
<proteinExistence type="inferred from homology"/>
<evidence type="ECO:0000256" key="5">
    <source>
        <dbReference type="ARBA" id="ARBA00023274"/>
    </source>
</evidence>
<feature type="region of interest" description="Disordered" evidence="10">
    <location>
        <begin position="117"/>
        <end position="170"/>
    </location>
</feature>